<comment type="caution">
    <text evidence="2">The sequence shown here is derived from an EMBL/GenBank/DDBJ whole genome shotgun (WGS) entry which is preliminary data.</text>
</comment>
<name>A0A2H0TB11_9BACT</name>
<feature type="transmembrane region" description="Helical" evidence="1">
    <location>
        <begin position="6"/>
        <end position="24"/>
    </location>
</feature>
<sequence>MTITILVAKILGIYLVISGLFIIVHGKTIPHLLQDFFDHPAIVYLTGVILIFLSSIYILQYNIWNGISQTIVTIFVWLVFLKGMVYIFSPKLLSEISIKKYRNSFGFYGFFAIIIGLFLLFFI</sequence>
<evidence type="ECO:0000256" key="1">
    <source>
        <dbReference type="SAM" id="Phobius"/>
    </source>
</evidence>
<evidence type="ECO:0000313" key="3">
    <source>
        <dbReference type="Proteomes" id="UP000230094"/>
    </source>
</evidence>
<reference evidence="3" key="1">
    <citation type="submission" date="2017-09" db="EMBL/GenBank/DDBJ databases">
        <title>Depth-based differentiation of microbial function through sediment-hosted aquifers and enrichment of novel symbionts in the deep terrestrial subsurface.</title>
        <authorList>
            <person name="Probst A.J."/>
            <person name="Ladd B."/>
            <person name="Jarett J.K."/>
            <person name="Geller-Mcgrath D.E."/>
            <person name="Sieber C.M.K."/>
            <person name="Emerson J.B."/>
            <person name="Anantharaman K."/>
            <person name="Thomas B.C."/>
            <person name="Malmstrom R."/>
            <person name="Stieglmeier M."/>
            <person name="Klingl A."/>
            <person name="Woyke T."/>
            <person name="Ryan C.M."/>
            <person name="Banfield J.F."/>
        </authorList>
    </citation>
    <scope>NUCLEOTIDE SEQUENCE [LARGE SCALE GENOMIC DNA]</scope>
</reference>
<accession>A0A2H0TB11</accession>
<keyword evidence="1" id="KW-1133">Transmembrane helix</keyword>
<gene>
    <name evidence="2" type="ORF">COU49_02610</name>
</gene>
<dbReference type="EMBL" id="PFCQ01000013">
    <property type="protein sequence ID" value="PIR68210.1"/>
    <property type="molecule type" value="Genomic_DNA"/>
</dbReference>
<evidence type="ECO:0000313" key="2">
    <source>
        <dbReference type="EMBL" id="PIR68210.1"/>
    </source>
</evidence>
<protein>
    <submittedName>
        <fullName evidence="2">Uncharacterized protein</fullName>
    </submittedName>
</protein>
<feature type="transmembrane region" description="Helical" evidence="1">
    <location>
        <begin position="105"/>
        <end position="122"/>
    </location>
</feature>
<proteinExistence type="predicted"/>
<keyword evidence="1" id="KW-0472">Membrane</keyword>
<feature type="transmembrane region" description="Helical" evidence="1">
    <location>
        <begin position="71"/>
        <end position="93"/>
    </location>
</feature>
<dbReference type="AlphaFoldDB" id="A0A2H0TB11"/>
<organism evidence="2 3">
    <name type="scientific">Candidatus Nomurabacteria bacterium CG10_big_fil_rev_8_21_14_0_10_35_16</name>
    <dbReference type="NCBI Taxonomy" id="1974731"/>
    <lineage>
        <taxon>Bacteria</taxon>
        <taxon>Candidatus Nomuraibacteriota</taxon>
    </lineage>
</organism>
<dbReference type="Proteomes" id="UP000230094">
    <property type="component" value="Unassembled WGS sequence"/>
</dbReference>
<keyword evidence="1" id="KW-0812">Transmembrane</keyword>
<feature type="transmembrane region" description="Helical" evidence="1">
    <location>
        <begin position="36"/>
        <end position="59"/>
    </location>
</feature>